<dbReference type="PROSITE" id="PS51257">
    <property type="entry name" value="PROKAR_LIPOPROTEIN"/>
    <property type="match status" value="1"/>
</dbReference>
<dbReference type="Proteomes" id="UP000078459">
    <property type="component" value="Unassembled WGS sequence"/>
</dbReference>
<keyword evidence="2" id="KW-1185">Reference proteome</keyword>
<dbReference type="RefSeq" id="WP_068821903.1">
    <property type="nucleotide sequence ID" value="NZ_LWHJ01000022.1"/>
</dbReference>
<name>A0A179DI27_9SPHI</name>
<protein>
    <submittedName>
        <fullName evidence="1">Uncharacterized protein</fullName>
    </submittedName>
</protein>
<sequence length="316" mass="35219">MKNLTIIFTLTVATVFFGCNKSSVDKSQLVNPILGDISYESKFGHKPDAKTNNELRIKTHLEYVENLLRNKDVSELSTDLQTKRKQLLGLLHDYWTKGLFPKNYDYTNQRKPCFIDKDGTICAVGYLVEQTTSRQAANDINSKHKYDELLAINNQTVDNWVLTSGLTKEECAMIQPTYGPTPVNSYNYISPAYGISSSIIGGLNLSLNTVNGIQIGKGTTNKTVPIIGLITGAGQIALGSASFPKDMNNWGTNYTNESQKTLSMVNIGLGTTTMILSAWNLITNRKPKDKLTTWNIYGFPTQDNNTKVAFSFKRRF</sequence>
<reference evidence="1 2" key="2">
    <citation type="submission" date="2016-06" db="EMBL/GenBank/DDBJ databases">
        <title>Pedobacter psychrophilus sp. nov., isolated from Antarctic fragmentary rock.</title>
        <authorList>
            <person name="Svec P."/>
        </authorList>
    </citation>
    <scope>NUCLEOTIDE SEQUENCE [LARGE SCALE GENOMIC DNA]</scope>
    <source>
        <strain evidence="1 2">CCM 8644</strain>
    </source>
</reference>
<gene>
    <name evidence="1" type="ORF">A5893_06945</name>
</gene>
<dbReference type="AlphaFoldDB" id="A0A179DI27"/>
<reference evidence="1 2" key="1">
    <citation type="submission" date="2016-04" db="EMBL/GenBank/DDBJ databases">
        <authorList>
            <person name="Evans L.H."/>
            <person name="Alamgir A."/>
            <person name="Owens N."/>
            <person name="Weber N.D."/>
            <person name="Virtaneva K."/>
            <person name="Barbian K."/>
            <person name="Babar A."/>
            <person name="Rosenke K."/>
        </authorList>
    </citation>
    <scope>NUCLEOTIDE SEQUENCE [LARGE SCALE GENOMIC DNA]</scope>
    <source>
        <strain evidence="1 2">CCM 8644</strain>
    </source>
</reference>
<organism evidence="1 2">
    <name type="scientific">Pedobacter psychrophilus</name>
    <dbReference type="NCBI Taxonomy" id="1826909"/>
    <lineage>
        <taxon>Bacteria</taxon>
        <taxon>Pseudomonadati</taxon>
        <taxon>Bacteroidota</taxon>
        <taxon>Sphingobacteriia</taxon>
        <taxon>Sphingobacteriales</taxon>
        <taxon>Sphingobacteriaceae</taxon>
        <taxon>Pedobacter</taxon>
    </lineage>
</organism>
<comment type="caution">
    <text evidence="1">The sequence shown here is derived from an EMBL/GenBank/DDBJ whole genome shotgun (WGS) entry which is preliminary data.</text>
</comment>
<evidence type="ECO:0000313" key="1">
    <source>
        <dbReference type="EMBL" id="OAQ40671.1"/>
    </source>
</evidence>
<dbReference type="EMBL" id="LWHJ01000022">
    <property type="protein sequence ID" value="OAQ40671.1"/>
    <property type="molecule type" value="Genomic_DNA"/>
</dbReference>
<accession>A0A179DI27</accession>
<dbReference type="STRING" id="1826909.A5893_06945"/>
<dbReference type="OrthoDB" id="1466022at2"/>
<evidence type="ECO:0000313" key="2">
    <source>
        <dbReference type="Proteomes" id="UP000078459"/>
    </source>
</evidence>
<proteinExistence type="predicted"/>